<evidence type="ECO:0000313" key="11">
    <source>
        <dbReference type="EMBL" id="OZY85140.1"/>
    </source>
</evidence>
<dbReference type="PANTHER" id="PTHR43463:SF1">
    <property type="entry name" value="NICOTINATE-NUCLEOTIDE--DIMETHYLBENZIMIDAZOLE PHOSPHORIBOSYLTRANSFERASE"/>
    <property type="match status" value="1"/>
</dbReference>
<accession>A0A266Q5M5</accession>
<comment type="similarity">
    <text evidence="2 10">Belongs to the CobT family.</text>
</comment>
<evidence type="ECO:0000256" key="1">
    <source>
        <dbReference type="ARBA" id="ARBA00005049"/>
    </source>
</evidence>
<dbReference type="UniPathway" id="UPA00061">
    <property type="reaction ID" value="UER00516"/>
</dbReference>
<dbReference type="InterPro" id="IPR003200">
    <property type="entry name" value="Nict_dMeBzImd_PRibTrfase"/>
</dbReference>
<evidence type="ECO:0000256" key="8">
    <source>
        <dbReference type="ARBA" id="ARBA00030686"/>
    </source>
</evidence>
<protein>
    <recommendedName>
        <fullName evidence="4 10">Nicotinate-nucleotide--dimethylbenzimidazole phosphoribosyltransferase</fullName>
        <shortName evidence="10">NN:DBI PRT</shortName>
        <ecNumber evidence="3 10">2.4.2.21</ecNumber>
    </recommendedName>
    <alternativeName>
        <fullName evidence="8 10">N(1)-alpha-phosphoribosyltransferase</fullName>
    </alternativeName>
</protein>
<keyword evidence="6 10" id="KW-0328">Glycosyltransferase</keyword>
<name>A0A266Q5M5_9GAMM</name>
<evidence type="ECO:0000313" key="12">
    <source>
        <dbReference type="Proteomes" id="UP000216101"/>
    </source>
</evidence>
<dbReference type="InterPro" id="IPR036087">
    <property type="entry name" value="Nict_dMeBzImd_PRibTrfase_sf"/>
</dbReference>
<dbReference type="EC" id="2.4.2.21" evidence="3 10"/>
<reference evidence="12" key="1">
    <citation type="submission" date="2017-05" db="EMBL/GenBank/DDBJ databases">
        <authorList>
            <person name="Barney B.M."/>
        </authorList>
    </citation>
    <scope>NUCLEOTIDE SEQUENCE [LARGE SCALE GENOMIC DNA]</scope>
    <source>
        <strain evidence="12">PSBB022</strain>
    </source>
</reference>
<dbReference type="Proteomes" id="UP000216101">
    <property type="component" value="Unassembled WGS sequence"/>
</dbReference>
<dbReference type="GO" id="GO:0009236">
    <property type="term" value="P:cobalamin biosynthetic process"/>
    <property type="evidence" value="ECO:0007669"/>
    <property type="project" value="UniProtKB-UniRule"/>
</dbReference>
<evidence type="ECO:0000256" key="3">
    <source>
        <dbReference type="ARBA" id="ARBA00011991"/>
    </source>
</evidence>
<keyword evidence="7 10" id="KW-0808">Transferase</keyword>
<dbReference type="Gene3D" id="1.10.1610.10">
    <property type="match status" value="1"/>
</dbReference>
<dbReference type="HAMAP" id="MF_00230">
    <property type="entry name" value="CobT"/>
    <property type="match status" value="1"/>
</dbReference>
<dbReference type="NCBIfam" id="NF000996">
    <property type="entry name" value="PRK00105.1"/>
    <property type="match status" value="1"/>
</dbReference>
<dbReference type="SUPFAM" id="SSF52733">
    <property type="entry name" value="Nicotinate mononucleotide:5,6-dimethylbenzimidazole phosphoribosyltransferase (CobT)"/>
    <property type="match status" value="1"/>
</dbReference>
<evidence type="ECO:0000256" key="6">
    <source>
        <dbReference type="ARBA" id="ARBA00022676"/>
    </source>
</evidence>
<proteinExistence type="inferred from homology"/>
<comment type="caution">
    <text evidence="11">The sequence shown here is derived from an EMBL/GenBank/DDBJ whole genome shotgun (WGS) entry which is preliminary data.</text>
</comment>
<feature type="active site" description="Proton acceptor" evidence="10">
    <location>
        <position position="311"/>
    </location>
</feature>
<dbReference type="NCBIfam" id="TIGR03160">
    <property type="entry name" value="cobT_DBIPRT"/>
    <property type="match status" value="1"/>
</dbReference>
<dbReference type="Pfam" id="PF02277">
    <property type="entry name" value="DBI_PRT"/>
    <property type="match status" value="1"/>
</dbReference>
<keyword evidence="12" id="KW-1185">Reference proteome</keyword>
<dbReference type="PANTHER" id="PTHR43463">
    <property type="entry name" value="NICOTINATE-NUCLEOTIDE--DIMETHYLBENZIMIDAZOLE PHOSPHORIBOSYLTRANSFERASE"/>
    <property type="match status" value="1"/>
</dbReference>
<evidence type="ECO:0000256" key="7">
    <source>
        <dbReference type="ARBA" id="ARBA00022679"/>
    </source>
</evidence>
<keyword evidence="5 10" id="KW-0169">Cobalamin biosynthesis</keyword>
<dbReference type="STRING" id="1209072.GCA_000766945_02039"/>
<sequence length="342" mass="35801">MNWQIAPLDRTIEADIQARIDQKTKPLGALGQLEQLALQIALVQQKNRISIERPLMLVFAGDHGIAEEGVSIAPSSVTQQMVLNFLAGGAAINCFCRTNHLPLKVIDAGIKYEINPAPTALIVQRIAAGTRNLAVEPAMTIAQAEQALRLGATLAEQEIVAGSNLLAFGEMGIANSSSAAAILAALSGAPVTQCVGKGTGINDEQLAKKIALVSQGVARITDQSPLNILAELGGFEIAQICGAMLATAQAQKLILVDGFIVSVAALLAVHISPHARDYMIFAHKSEEAGHQLLLQLLNANPLLDLGLRLGEGTGAALALPLIQAATSFYNQMATFESAGVTV</sequence>
<gene>
    <name evidence="10" type="primary">cobT</name>
    <name evidence="11" type="ORF">CBP51_13635</name>
</gene>
<dbReference type="GO" id="GO:0008939">
    <property type="term" value="F:nicotinate-nucleotide-dimethylbenzimidazole phosphoribosyltransferase activity"/>
    <property type="evidence" value="ECO:0007669"/>
    <property type="project" value="UniProtKB-UniRule"/>
</dbReference>
<dbReference type="Gene3D" id="3.40.50.10210">
    <property type="match status" value="1"/>
</dbReference>
<evidence type="ECO:0000256" key="9">
    <source>
        <dbReference type="ARBA" id="ARBA00047340"/>
    </source>
</evidence>
<evidence type="ECO:0000256" key="10">
    <source>
        <dbReference type="HAMAP-Rule" id="MF_00230"/>
    </source>
</evidence>
<dbReference type="InterPro" id="IPR023195">
    <property type="entry name" value="Nict_dMeBzImd_PRibTrfase_N"/>
</dbReference>
<evidence type="ECO:0000256" key="2">
    <source>
        <dbReference type="ARBA" id="ARBA00007110"/>
    </source>
</evidence>
<comment type="catalytic activity">
    <reaction evidence="9 10">
        <text>5,6-dimethylbenzimidazole + nicotinate beta-D-ribonucleotide = alpha-ribazole 5'-phosphate + nicotinate + H(+)</text>
        <dbReference type="Rhea" id="RHEA:11196"/>
        <dbReference type="ChEBI" id="CHEBI:15378"/>
        <dbReference type="ChEBI" id="CHEBI:15890"/>
        <dbReference type="ChEBI" id="CHEBI:32544"/>
        <dbReference type="ChEBI" id="CHEBI:57502"/>
        <dbReference type="ChEBI" id="CHEBI:57918"/>
        <dbReference type="EC" id="2.4.2.21"/>
    </reaction>
</comment>
<evidence type="ECO:0000256" key="4">
    <source>
        <dbReference type="ARBA" id="ARBA00015486"/>
    </source>
</evidence>
<comment type="function">
    <text evidence="10">Catalyzes the synthesis of alpha-ribazole-5'-phosphate from nicotinate mononucleotide (NAMN) and 5,6-dimethylbenzimidazole (DMB).</text>
</comment>
<comment type="pathway">
    <text evidence="1 10">Nucleoside biosynthesis; alpha-ribazole biosynthesis; alpha-ribazole from 5,6-dimethylbenzimidazole: step 1/2.</text>
</comment>
<evidence type="ECO:0000256" key="5">
    <source>
        <dbReference type="ARBA" id="ARBA00022573"/>
    </source>
</evidence>
<dbReference type="EMBL" id="NHNI01000002">
    <property type="protein sequence ID" value="OZY85140.1"/>
    <property type="molecule type" value="Genomic_DNA"/>
</dbReference>
<dbReference type="AlphaFoldDB" id="A0A266Q5M5"/>
<dbReference type="CDD" id="cd02439">
    <property type="entry name" value="DMB-PRT_CobT"/>
    <property type="match status" value="1"/>
</dbReference>
<dbReference type="InterPro" id="IPR017846">
    <property type="entry name" value="Nict_dMeBzImd_PRibTrfase_bact"/>
</dbReference>
<dbReference type="FunFam" id="3.40.50.10210:FF:000001">
    <property type="entry name" value="Nicotinate-nucleotide--dimethylbenzimidazole phosphoribosyltransferase"/>
    <property type="match status" value="1"/>
</dbReference>
<organism evidence="11 12">
    <name type="scientific">Cellvibrio mixtus</name>
    <dbReference type="NCBI Taxonomy" id="39650"/>
    <lineage>
        <taxon>Bacteria</taxon>
        <taxon>Pseudomonadati</taxon>
        <taxon>Pseudomonadota</taxon>
        <taxon>Gammaproteobacteria</taxon>
        <taxon>Cellvibrionales</taxon>
        <taxon>Cellvibrionaceae</taxon>
        <taxon>Cellvibrio</taxon>
    </lineage>
</organism>